<accession>A0AA36G6W8</accession>
<keyword evidence="3" id="KW-1185">Reference proteome</keyword>
<organism evidence="2 3">
    <name type="scientific">Mesorhabditis spiculigera</name>
    <dbReference type="NCBI Taxonomy" id="96644"/>
    <lineage>
        <taxon>Eukaryota</taxon>
        <taxon>Metazoa</taxon>
        <taxon>Ecdysozoa</taxon>
        <taxon>Nematoda</taxon>
        <taxon>Chromadorea</taxon>
        <taxon>Rhabditida</taxon>
        <taxon>Rhabditina</taxon>
        <taxon>Rhabditomorpha</taxon>
        <taxon>Rhabditoidea</taxon>
        <taxon>Rhabditidae</taxon>
        <taxon>Mesorhabditinae</taxon>
        <taxon>Mesorhabditis</taxon>
    </lineage>
</organism>
<feature type="compositionally biased region" description="Basic and acidic residues" evidence="1">
    <location>
        <begin position="116"/>
        <end position="127"/>
    </location>
</feature>
<evidence type="ECO:0000256" key="1">
    <source>
        <dbReference type="SAM" id="MobiDB-lite"/>
    </source>
</evidence>
<feature type="non-terminal residue" evidence="2">
    <location>
        <position position="1"/>
    </location>
</feature>
<name>A0AA36G6W8_9BILA</name>
<feature type="compositionally biased region" description="Basic and acidic residues" evidence="1">
    <location>
        <begin position="157"/>
        <end position="175"/>
    </location>
</feature>
<evidence type="ECO:0000313" key="3">
    <source>
        <dbReference type="Proteomes" id="UP001177023"/>
    </source>
</evidence>
<dbReference type="Proteomes" id="UP001177023">
    <property type="component" value="Unassembled WGS sequence"/>
</dbReference>
<feature type="region of interest" description="Disordered" evidence="1">
    <location>
        <begin position="16"/>
        <end position="47"/>
    </location>
</feature>
<dbReference type="EMBL" id="CATQJA010002663">
    <property type="protein sequence ID" value="CAJ0581569.1"/>
    <property type="molecule type" value="Genomic_DNA"/>
</dbReference>
<sequence length="265" mass="28603">MKVFTVGLDDKEKAKSLDEKLETGSLASSSCSEPPLKPAAQLPVATQKKCRRSPFKDMRLAFLKAILQKLKAAATDGALPGPVHVSVLEIKKQPLIGETEDDLEEPPQPAIVPDAAEAKRIDADEQPARFTDLNEEDQGDDGFEQKEQFNVPADVIADERPEVVEGTKVDEKPHSAEQQPSVVNEQPAAAIDVHPVQEPGSSGKFLPLRDSFDDPPPPAAAAPEKKVDAEPSIPAEAISDDDSFHVDKNSPFFQIDDPSSFVAKA</sequence>
<proteinExistence type="predicted"/>
<evidence type="ECO:0000313" key="2">
    <source>
        <dbReference type="EMBL" id="CAJ0581569.1"/>
    </source>
</evidence>
<dbReference type="AlphaFoldDB" id="A0AA36G6W8"/>
<gene>
    <name evidence="2" type="ORF">MSPICULIGERA_LOCUS19726</name>
</gene>
<reference evidence="2" key="1">
    <citation type="submission" date="2023-06" db="EMBL/GenBank/DDBJ databases">
        <authorList>
            <person name="Delattre M."/>
        </authorList>
    </citation>
    <scope>NUCLEOTIDE SEQUENCE</scope>
    <source>
        <strain evidence="2">AF72</strain>
    </source>
</reference>
<feature type="region of interest" description="Disordered" evidence="1">
    <location>
        <begin position="97"/>
        <end position="265"/>
    </location>
</feature>
<feature type="compositionally biased region" description="Acidic residues" evidence="1">
    <location>
        <begin position="133"/>
        <end position="142"/>
    </location>
</feature>
<protein>
    <submittedName>
        <fullName evidence="2">Uncharacterized protein</fullName>
    </submittedName>
</protein>
<comment type="caution">
    <text evidence="2">The sequence shown here is derived from an EMBL/GenBank/DDBJ whole genome shotgun (WGS) entry which is preliminary data.</text>
</comment>